<dbReference type="EMBL" id="HE573026">
    <property type="protein sequence ID" value="CCC51070.1"/>
    <property type="molecule type" value="Genomic_DNA"/>
</dbReference>
<protein>
    <submittedName>
        <fullName evidence="1">Uncharacterized protein</fullName>
    </submittedName>
</protein>
<accession>G0U5C2</accession>
<sequence>MCLCGRRSNHASKPTLFFFFFLKKITQRRNCSKHTHTCMTRCFIVFAMFKSQLVVGCDCGMFGLHGKGEVCGVSGMLREKHACHCRAHGKKGRQLSSIAVNQREGRAT</sequence>
<name>G0U5C2_TRYVY</name>
<dbReference type="AlphaFoldDB" id="G0U5C2"/>
<gene>
    <name evidence="1" type="ORF">TVY486_1001240</name>
</gene>
<reference evidence="1" key="1">
    <citation type="journal article" date="2012" name="Proc. Natl. Acad. Sci. U.S.A.">
        <title>Antigenic diversity is generated by distinct evolutionary mechanisms in African trypanosome species.</title>
        <authorList>
            <person name="Jackson A.P."/>
            <person name="Berry A."/>
            <person name="Aslett M."/>
            <person name="Allison H.C."/>
            <person name="Burton P."/>
            <person name="Vavrova-Anderson J."/>
            <person name="Brown R."/>
            <person name="Browne H."/>
            <person name="Corton N."/>
            <person name="Hauser H."/>
            <person name="Gamble J."/>
            <person name="Gilderthorp R."/>
            <person name="Marcello L."/>
            <person name="McQuillan J."/>
            <person name="Otto T.D."/>
            <person name="Quail M.A."/>
            <person name="Sanders M.J."/>
            <person name="van Tonder A."/>
            <person name="Ginger M.L."/>
            <person name="Field M.C."/>
            <person name="Barry J.D."/>
            <person name="Hertz-Fowler C."/>
            <person name="Berriman M."/>
        </authorList>
    </citation>
    <scope>NUCLEOTIDE SEQUENCE</scope>
    <source>
        <strain evidence="1">Y486</strain>
    </source>
</reference>
<proteinExistence type="predicted"/>
<organism evidence="1">
    <name type="scientific">Trypanosoma vivax (strain Y486)</name>
    <dbReference type="NCBI Taxonomy" id="1055687"/>
    <lineage>
        <taxon>Eukaryota</taxon>
        <taxon>Discoba</taxon>
        <taxon>Euglenozoa</taxon>
        <taxon>Kinetoplastea</taxon>
        <taxon>Metakinetoplastina</taxon>
        <taxon>Trypanosomatida</taxon>
        <taxon>Trypanosomatidae</taxon>
        <taxon>Trypanosoma</taxon>
        <taxon>Duttonella</taxon>
    </lineage>
</organism>
<evidence type="ECO:0000313" key="1">
    <source>
        <dbReference type="EMBL" id="CCC51070.1"/>
    </source>
</evidence>